<evidence type="ECO:0000313" key="3">
    <source>
        <dbReference type="Proteomes" id="UP000661691"/>
    </source>
</evidence>
<dbReference type="AlphaFoldDB" id="A0A926NB41"/>
<name>A0A926NB41_9BACL</name>
<dbReference type="Gene3D" id="3.30.1050.10">
    <property type="entry name" value="SCP2 sterol-binding domain"/>
    <property type="match status" value="1"/>
</dbReference>
<reference evidence="2" key="1">
    <citation type="submission" date="2020-09" db="EMBL/GenBank/DDBJ databases">
        <title>A novel bacterium of genus Hazenella, isolated from South China Sea.</title>
        <authorList>
            <person name="Huang H."/>
            <person name="Mo K."/>
            <person name="Hu Y."/>
        </authorList>
    </citation>
    <scope>NUCLEOTIDE SEQUENCE</scope>
    <source>
        <strain evidence="2">IB182357</strain>
    </source>
</reference>
<protein>
    <submittedName>
        <fullName evidence="2">SCP2 sterol-binding domain-containing protein</fullName>
    </submittedName>
</protein>
<accession>A0A926NB41</accession>
<proteinExistence type="predicted"/>
<feature type="domain" description="SCP2" evidence="1">
    <location>
        <begin position="16"/>
        <end position="103"/>
    </location>
</feature>
<dbReference type="InterPro" id="IPR003033">
    <property type="entry name" value="SCP2_sterol-bd_dom"/>
</dbReference>
<organism evidence="2 3">
    <name type="scientific">Polycladospora coralii</name>
    <dbReference type="NCBI Taxonomy" id="2771432"/>
    <lineage>
        <taxon>Bacteria</taxon>
        <taxon>Bacillati</taxon>
        <taxon>Bacillota</taxon>
        <taxon>Bacilli</taxon>
        <taxon>Bacillales</taxon>
        <taxon>Thermoactinomycetaceae</taxon>
        <taxon>Polycladospora</taxon>
    </lineage>
</organism>
<comment type="caution">
    <text evidence="2">The sequence shown here is derived from an EMBL/GenBank/DDBJ whole genome shotgun (WGS) entry which is preliminary data.</text>
</comment>
<sequence length="106" mass="11714">MSVQTVISDLVTKVNANPEGIKNMNSTFQLDLTSGTYQVRFVDGKAEYIEGNEWDASCTMIMSDENFVKLVEGNLNPTTAFMMGKIKLQGELGQALKLQSVLKNYA</sequence>
<dbReference type="InterPro" id="IPR036527">
    <property type="entry name" value="SCP2_sterol-bd_dom_sf"/>
</dbReference>
<gene>
    <name evidence="2" type="ORF">IC620_11070</name>
</gene>
<dbReference type="PANTHER" id="PTHR10094:SF25">
    <property type="entry name" value="SCP2 STEROL-BINDING DOMAIN-CONTAINING PROTEIN 1"/>
    <property type="match status" value="1"/>
</dbReference>
<dbReference type="Proteomes" id="UP000661691">
    <property type="component" value="Unassembled WGS sequence"/>
</dbReference>
<dbReference type="Pfam" id="PF02036">
    <property type="entry name" value="SCP2"/>
    <property type="match status" value="1"/>
</dbReference>
<dbReference type="PANTHER" id="PTHR10094">
    <property type="entry name" value="STEROL CARRIER PROTEIN 2 SCP-2 FAMILY PROTEIN"/>
    <property type="match status" value="1"/>
</dbReference>
<keyword evidence="3" id="KW-1185">Reference proteome</keyword>
<dbReference type="GO" id="GO:0005829">
    <property type="term" value="C:cytosol"/>
    <property type="evidence" value="ECO:0007669"/>
    <property type="project" value="TreeGrafter"/>
</dbReference>
<dbReference type="RefSeq" id="WP_191138599.1">
    <property type="nucleotide sequence ID" value="NZ_JACXAG020000001.1"/>
</dbReference>
<dbReference type="EMBL" id="JACXAH010000014">
    <property type="protein sequence ID" value="MBD1372897.1"/>
    <property type="molecule type" value="Genomic_DNA"/>
</dbReference>
<evidence type="ECO:0000259" key="1">
    <source>
        <dbReference type="Pfam" id="PF02036"/>
    </source>
</evidence>
<dbReference type="SUPFAM" id="SSF55718">
    <property type="entry name" value="SCP-like"/>
    <property type="match status" value="1"/>
</dbReference>
<evidence type="ECO:0000313" key="2">
    <source>
        <dbReference type="EMBL" id="MBD1372897.1"/>
    </source>
</evidence>